<comment type="caution">
    <text evidence="4">The sequence shown here is derived from an EMBL/GenBank/DDBJ whole genome shotgun (WGS) entry which is preliminary data.</text>
</comment>
<dbReference type="PANTHER" id="PTHR30570">
    <property type="entry name" value="PERIPLASMIC PHOSPHATE BINDING COMPONENT OF PHOSPHATE ABC TRANSPORTER"/>
    <property type="match status" value="1"/>
</dbReference>
<protein>
    <recommendedName>
        <fullName evidence="3">PBP domain-containing protein</fullName>
    </recommendedName>
</protein>
<proteinExistence type="predicted"/>
<evidence type="ECO:0000313" key="4">
    <source>
        <dbReference type="EMBL" id="TWF98670.1"/>
    </source>
</evidence>
<accession>A0A561UH29</accession>
<evidence type="ECO:0000256" key="1">
    <source>
        <dbReference type="ARBA" id="ARBA00022729"/>
    </source>
</evidence>
<dbReference type="AlphaFoldDB" id="A0A561UH29"/>
<dbReference type="InterPro" id="IPR024370">
    <property type="entry name" value="PBP_domain"/>
</dbReference>
<dbReference type="Gene3D" id="3.40.190.10">
    <property type="entry name" value="Periplasmic binding protein-like II"/>
    <property type="match status" value="2"/>
</dbReference>
<dbReference type="SUPFAM" id="SSF53850">
    <property type="entry name" value="Periplasmic binding protein-like II"/>
    <property type="match status" value="1"/>
</dbReference>
<dbReference type="Pfam" id="PF12849">
    <property type="entry name" value="PBP_like_2"/>
    <property type="match status" value="1"/>
</dbReference>
<keyword evidence="5" id="KW-1185">Reference proteome</keyword>
<reference evidence="4 5" key="1">
    <citation type="submission" date="2019-06" db="EMBL/GenBank/DDBJ databases">
        <title>Sequencing the genomes of 1000 actinobacteria strains.</title>
        <authorList>
            <person name="Klenk H.-P."/>
        </authorList>
    </citation>
    <scope>NUCLEOTIDE SEQUENCE [LARGE SCALE GENOMIC DNA]</scope>
    <source>
        <strain evidence="4 5">DSM 44826</strain>
    </source>
</reference>
<dbReference type="Proteomes" id="UP000317940">
    <property type="component" value="Unassembled WGS sequence"/>
</dbReference>
<name>A0A561UH29_9ACTN</name>
<dbReference type="PANTHER" id="PTHR30570:SF1">
    <property type="entry name" value="PHOSPHATE-BINDING PROTEIN PSTS"/>
    <property type="match status" value="1"/>
</dbReference>
<evidence type="ECO:0000256" key="2">
    <source>
        <dbReference type="SAM" id="SignalP"/>
    </source>
</evidence>
<dbReference type="InterPro" id="IPR050811">
    <property type="entry name" value="Phosphate_ABC_transporter"/>
</dbReference>
<gene>
    <name evidence="4" type="ORF">FHX73_112491</name>
</gene>
<feature type="chain" id="PRO_5039180930" description="PBP domain-containing protein" evidence="2">
    <location>
        <begin position="23"/>
        <end position="357"/>
    </location>
</feature>
<keyword evidence="1 2" id="KW-0732">Signal</keyword>
<dbReference type="OrthoDB" id="3636760at2"/>
<dbReference type="EMBL" id="VIWT01000001">
    <property type="protein sequence ID" value="TWF98670.1"/>
    <property type="molecule type" value="Genomic_DNA"/>
</dbReference>
<feature type="domain" description="PBP" evidence="3">
    <location>
        <begin position="31"/>
        <end position="252"/>
    </location>
</feature>
<evidence type="ECO:0000259" key="3">
    <source>
        <dbReference type="Pfam" id="PF12849"/>
    </source>
</evidence>
<evidence type="ECO:0000313" key="5">
    <source>
        <dbReference type="Proteomes" id="UP000317940"/>
    </source>
</evidence>
<feature type="signal peptide" evidence="2">
    <location>
        <begin position="1"/>
        <end position="22"/>
    </location>
</feature>
<organism evidence="4 5">
    <name type="scientific">Kitasatospora viridis</name>
    <dbReference type="NCBI Taxonomy" id="281105"/>
    <lineage>
        <taxon>Bacteria</taxon>
        <taxon>Bacillati</taxon>
        <taxon>Actinomycetota</taxon>
        <taxon>Actinomycetes</taxon>
        <taxon>Kitasatosporales</taxon>
        <taxon>Streptomycetaceae</taxon>
        <taxon>Kitasatospora</taxon>
    </lineage>
</organism>
<dbReference type="RefSeq" id="WP_145905066.1">
    <property type="nucleotide sequence ID" value="NZ_BAAAMZ010000012.1"/>
</dbReference>
<sequence length="357" mass="36186">MRYTAAKLFAAVAIATSLTTVAAGTALADPTGTPAAQDIVGTGSDTIQAVLNQLSTDYNASLTAAHDTTSPRLYSWDATGSSPIVPKTGASSITRPNGSGAGISALNANTSSTVNFARSSRGPVSTDPTSDDFVTLAEDGVAWAAPSGGVAPSNLSTNDLYAIYVTCSITNWNQITDVSGYTGPNAPVHAYLPQTNSGTRAFFLGAINTANPGVAATPGSCVQSTLVEENQGVAPSAFASDNDALAPYSAAHYIGQTVGGHTTSSDAPGTYTIRSIDGVAPEVSNALNGDFTATNYGRNVYDVVRDADWTANGGSNALQNIFGTNGYLCNNATAEADIASYGFQVLPAGACGSVTHN</sequence>